<feature type="region of interest" description="Disordered" evidence="2">
    <location>
        <begin position="229"/>
        <end position="257"/>
    </location>
</feature>
<feature type="region of interest" description="Disordered" evidence="2">
    <location>
        <begin position="633"/>
        <end position="677"/>
    </location>
</feature>
<name>A0A9P6UIA0_9FUNG</name>
<sequence>MSSRKSNHGTGNGAAHGSNRERDRDRDRSVPSRTATTSAATPTNYDQQQQQQEEEEEPTTASEIDNATHIVVEHYHTGTVKTHVFCSKDGKPSLLGHEIPDATTTNANKSFKEVFESGLEDKMIALKSLLKDSINQTTKASLDKVDSLKLAMIESENRLTAQVSHCANSSAIEQQIKIDVIPKLDSIERLLLTNNSSSNGKKGSARSGTASPHSELSAASLEYMDGRLAPERDQQPSGKRAATEVEGGEDVESDEHIGCTTATVDKVFEKLNSMEDQLGALCRVVIDGLEPLQDDAQEDPEMTARFEAMQEQLLSTSESPAQCLIPDRIDELMQMMTNNQETLNSAAAAATALAVQQEQSRKAEDEAWKASLNAMLASNQTGLGGLDANLLALETRFQNMDAGFQDWTKTHRMSLNVYLKYMYMVYKSTKGVENSIEAALMDVRAQAFMEPERRAQLSTDLQAIRSDISTVLDTLPETIANAIRRSQEQAIAEELPDSSGGEESTHPQPQADRSGPEGSDSASLAPGSTEASVVAEGGVAQEDVEPIVAAETTSDPVLERLVLTVENLQVNVVSMIEKYGEMAELVAQTARAPPPHDSPDFAVVTGLVASEHPPRAPTVEERLSAVEEQLTAAARTTEPLIEPSTSASGEDPPEAPLPPLPILRGNPNPGPSLGYFGPPASVPVAAAATEASEPAAEEPMTEVVEDQESSEAEEFTAAALPPPGPNFLEELKAMSRGLTDLLHLVSEGQTHMHHEMQLEFLRVIDTIKPPETEEDRVRKQEEENRRVLEDEKRAVDAEQFRIAEEKRIEEEEAAASKAAEERILALDRISMIPDLIPSLEAINQNLELKADVLTTEFRDGMGELMTGTAAVEGHIVACLNKLQLIVDGNIQDSTVVNETKFLFEGFGAKLQESIDANASDSEDLKAQVAEAIKKTEDVIVLVEDVKRIGEQSLSVQEELQKQIGEWHQKHDEGIESLGIKHGESWEAWNKRHDDWRVIHGNSIGSLFALHDRQDRSLRDCDEARRGHHEELKGWHKTHDDRLEELEKRRCHCCMPEPSHDVDPSAEADGSEDVTGSTGPHALPFNCRGGDANDTDPCTRRIRGVIEEFLKQILPGHDPETASILSRSTSGVITTEPRGHDGAGVEGEDNPSEERPSSPNLSFTTRNTSGVIVPEPSIHASTAGPSDSLHSDAIPRGEAASYHGAVNPTIEGVDAAAAHVTTENSAARSFPTPPIQGSLPQALYDLLRPFFHPESVELASRTKELEDLQEKFDASQKDWEDNQDRLYTTIQNNNRELEELKSERQHMEEEFLRHQSRWNQEDASHQQTIARIQNDLDNALQDKENLYRIGLGLKPNPSSPSLASATESVSEESDGTSEDGPLSPSPSSEPEMTLPLAGLLSEASASLRQVLDETMEQKSVLHEEISALENRKELLLQQVARMELQCIGLSSSSSAAAASIIEDQDQDQPQDGESPSSSSKETEEPVEDDQDSNYVTEDENGSVRDRSSRASRSSRAQSVLSGSAGSSAGAGVGGSISGVGGGVRSNRDQKRQTFYRRAHSRGRLESLPPSLHQQGRVPQLEADVKVCGDGVLSETILSSKTVLTDEQYERIRSSRAEAGVDQHPDDVWSLKFDVRVKMVPAP</sequence>
<feature type="coiled-coil region" evidence="1">
    <location>
        <begin position="778"/>
        <end position="821"/>
    </location>
</feature>
<feature type="compositionally biased region" description="Low complexity" evidence="2">
    <location>
        <begin position="1377"/>
        <end position="1392"/>
    </location>
</feature>
<accession>A0A9P6UIA0</accession>
<dbReference type="EMBL" id="JAAAIN010001522">
    <property type="protein sequence ID" value="KAG0302337.1"/>
    <property type="molecule type" value="Genomic_DNA"/>
</dbReference>
<feature type="region of interest" description="Disordered" evidence="2">
    <location>
        <begin position="1454"/>
        <end position="1577"/>
    </location>
</feature>
<feature type="region of interest" description="Disordered" evidence="2">
    <location>
        <begin position="492"/>
        <end position="538"/>
    </location>
</feature>
<feature type="coiled-coil region" evidence="1">
    <location>
        <begin position="1410"/>
        <end position="1444"/>
    </location>
</feature>
<reference evidence="3" key="1">
    <citation type="journal article" date="2020" name="Fungal Divers.">
        <title>Resolving the Mortierellaceae phylogeny through synthesis of multi-gene phylogenetics and phylogenomics.</title>
        <authorList>
            <person name="Vandepol N."/>
            <person name="Liber J."/>
            <person name="Desiro A."/>
            <person name="Na H."/>
            <person name="Kennedy M."/>
            <person name="Barry K."/>
            <person name="Grigoriev I.V."/>
            <person name="Miller A.N."/>
            <person name="O'Donnell K."/>
            <person name="Stajich J.E."/>
            <person name="Bonito G."/>
        </authorList>
    </citation>
    <scope>NUCLEOTIDE SEQUENCE</scope>
    <source>
        <strain evidence="3">NVP60</strain>
    </source>
</reference>
<feature type="compositionally biased region" description="Low complexity" evidence="2">
    <location>
        <begin position="31"/>
        <end position="51"/>
    </location>
</feature>
<evidence type="ECO:0000313" key="3">
    <source>
        <dbReference type="EMBL" id="KAG0302337.1"/>
    </source>
</evidence>
<feature type="coiled-coil region" evidence="1">
    <location>
        <begin position="1257"/>
        <end position="1348"/>
    </location>
</feature>
<keyword evidence="4" id="KW-1185">Reference proteome</keyword>
<feature type="compositionally biased region" description="Polar residues" evidence="2">
    <location>
        <begin position="1358"/>
        <end position="1367"/>
    </location>
</feature>
<gene>
    <name evidence="3" type="ORF">BGZ97_002394</name>
</gene>
<evidence type="ECO:0000256" key="1">
    <source>
        <dbReference type="SAM" id="Coils"/>
    </source>
</evidence>
<feature type="region of interest" description="Disordered" evidence="2">
    <location>
        <begin position="1350"/>
        <end position="1392"/>
    </location>
</feature>
<dbReference type="Proteomes" id="UP000823405">
    <property type="component" value="Unassembled WGS sequence"/>
</dbReference>
<dbReference type="OrthoDB" id="2393887at2759"/>
<feature type="region of interest" description="Disordered" evidence="2">
    <location>
        <begin position="1055"/>
        <end position="1093"/>
    </location>
</feature>
<protein>
    <submittedName>
        <fullName evidence="3">Uncharacterized protein</fullName>
    </submittedName>
</protein>
<evidence type="ECO:0000256" key="2">
    <source>
        <dbReference type="SAM" id="MobiDB-lite"/>
    </source>
</evidence>
<feature type="compositionally biased region" description="Acidic residues" evidence="2">
    <location>
        <begin position="1483"/>
        <end position="1499"/>
    </location>
</feature>
<feature type="compositionally biased region" description="Low complexity" evidence="2">
    <location>
        <begin position="1509"/>
        <end position="1526"/>
    </location>
</feature>
<feature type="region of interest" description="Disordered" evidence="2">
    <location>
        <begin position="195"/>
        <end position="215"/>
    </location>
</feature>
<feature type="region of interest" description="Disordered" evidence="2">
    <location>
        <begin position="1118"/>
        <end position="1167"/>
    </location>
</feature>
<feature type="region of interest" description="Disordered" evidence="2">
    <location>
        <begin position="1174"/>
        <end position="1193"/>
    </location>
</feature>
<keyword evidence="1" id="KW-0175">Coiled coil</keyword>
<feature type="compositionally biased region" description="Polar residues" evidence="2">
    <location>
        <begin position="1156"/>
        <end position="1167"/>
    </location>
</feature>
<feature type="region of interest" description="Disordered" evidence="2">
    <location>
        <begin position="1"/>
        <end position="61"/>
    </location>
</feature>
<organism evidence="3 4">
    <name type="scientific">Linnemannia gamsii</name>
    <dbReference type="NCBI Taxonomy" id="64522"/>
    <lineage>
        <taxon>Eukaryota</taxon>
        <taxon>Fungi</taxon>
        <taxon>Fungi incertae sedis</taxon>
        <taxon>Mucoromycota</taxon>
        <taxon>Mortierellomycotina</taxon>
        <taxon>Mortierellomycetes</taxon>
        <taxon>Mortierellales</taxon>
        <taxon>Mortierellaceae</taxon>
        <taxon>Linnemannia</taxon>
    </lineage>
</organism>
<comment type="caution">
    <text evidence="3">The sequence shown here is derived from an EMBL/GenBank/DDBJ whole genome shotgun (WGS) entry which is preliminary data.</text>
</comment>
<proteinExistence type="predicted"/>
<feature type="compositionally biased region" description="Basic and acidic residues" evidence="2">
    <location>
        <begin position="18"/>
        <end position="30"/>
    </location>
</feature>
<feature type="compositionally biased region" description="Polar residues" evidence="2">
    <location>
        <begin position="1122"/>
        <end position="1132"/>
    </location>
</feature>
<feature type="compositionally biased region" description="Gly residues" evidence="2">
    <location>
        <begin position="1527"/>
        <end position="1542"/>
    </location>
</feature>
<evidence type="ECO:0000313" key="4">
    <source>
        <dbReference type="Proteomes" id="UP000823405"/>
    </source>
</evidence>